<reference evidence="1 2" key="1">
    <citation type="submission" date="2019-01" db="EMBL/GenBank/DDBJ databases">
        <title>Complete sequence and annotation of the Mycoplasma phocirhinis strain 852T genome.</title>
        <authorList>
            <person name="Frasca S.Jr."/>
            <person name="Kutish G.F."/>
            <person name="Castellanos Gell J."/>
            <person name="Michaels D.L."/>
            <person name="Brown D.R."/>
        </authorList>
    </citation>
    <scope>NUCLEOTIDE SEQUENCE [LARGE SCALE GENOMIC DNA]</scope>
    <source>
        <strain evidence="1 2">852</strain>
    </source>
</reference>
<dbReference type="EMBL" id="CP034841">
    <property type="protein sequence ID" value="QBF34393.1"/>
    <property type="molecule type" value="Genomic_DNA"/>
</dbReference>
<dbReference type="KEGG" id="mphi:EG856_00370"/>
<gene>
    <name evidence="1" type="ORF">EG856_00370</name>
</gene>
<proteinExistence type="predicted"/>
<dbReference type="Proteomes" id="UP000289326">
    <property type="component" value="Chromosome"/>
</dbReference>
<name>A0A4P6MN41_9BACT</name>
<dbReference type="RefSeq" id="WP_130429171.1">
    <property type="nucleotide sequence ID" value="NZ_CP034841.1"/>
</dbReference>
<protein>
    <submittedName>
        <fullName evidence="1">Uncharacterized protein</fullName>
    </submittedName>
</protein>
<accession>A0A4P6MN41</accession>
<dbReference type="OrthoDB" id="398317at2"/>
<evidence type="ECO:0000313" key="2">
    <source>
        <dbReference type="Proteomes" id="UP000289326"/>
    </source>
</evidence>
<evidence type="ECO:0000313" key="1">
    <source>
        <dbReference type="EMBL" id="QBF34393.1"/>
    </source>
</evidence>
<keyword evidence="2" id="KW-1185">Reference proteome</keyword>
<dbReference type="AlphaFoldDB" id="A0A4P6MN41"/>
<organism evidence="1 2">
    <name type="scientific">Mycoplasmopsis phocirhinis</name>
    <dbReference type="NCBI Taxonomy" id="142650"/>
    <lineage>
        <taxon>Bacteria</taxon>
        <taxon>Bacillati</taxon>
        <taxon>Mycoplasmatota</taxon>
        <taxon>Mycoplasmoidales</taxon>
        <taxon>Metamycoplasmataceae</taxon>
        <taxon>Mycoplasmopsis</taxon>
    </lineage>
</organism>
<sequence>MKAATKKIFYEKLPNVGYDSKSLLNSLIKEDEQFENDLKMFFNLIPDNDLIEKTNDFMIKEEKLNLTNTEPLISLKELSNIKINLHIFEQKLKQNPTNYFNKISLQDKTIAQMIKQNYIETQLHEGLDTGLKSRFDDADTMTLDDSAEIVITKVEL</sequence>